<dbReference type="AlphaFoldDB" id="A0A1S3IAA5"/>
<feature type="domain" description="RING-type" evidence="6">
    <location>
        <begin position="246"/>
        <end position="283"/>
    </location>
</feature>
<dbReference type="SUPFAM" id="SSF57850">
    <property type="entry name" value="RING/U-box"/>
    <property type="match status" value="1"/>
</dbReference>
<evidence type="ECO:0000313" key="8">
    <source>
        <dbReference type="Proteomes" id="UP000085678"/>
    </source>
</evidence>
<dbReference type="SMART" id="SM00356">
    <property type="entry name" value="ZnF_C3H1"/>
    <property type="match status" value="1"/>
</dbReference>
<dbReference type="InterPro" id="IPR017907">
    <property type="entry name" value="Znf_RING_CS"/>
</dbReference>
<dbReference type="PROSITE" id="PS50089">
    <property type="entry name" value="ZF_RING_2"/>
    <property type="match status" value="1"/>
</dbReference>
<dbReference type="Pfam" id="PF00642">
    <property type="entry name" value="zf-CCCH"/>
    <property type="match status" value="1"/>
</dbReference>
<dbReference type="InterPro" id="IPR039971">
    <property type="entry name" value="CWC24-like"/>
</dbReference>
<dbReference type="InParanoid" id="A0A1S3IAA5"/>
<dbReference type="SMART" id="SM00184">
    <property type="entry name" value="RING"/>
    <property type="match status" value="1"/>
</dbReference>
<dbReference type="InterPro" id="IPR001841">
    <property type="entry name" value="Znf_RING"/>
</dbReference>
<dbReference type="SUPFAM" id="SSF90229">
    <property type="entry name" value="CCCH zinc finger"/>
    <property type="match status" value="1"/>
</dbReference>
<sequence length="345" mass="39137">MEGTDTKVCTFTFKKRGKRQNTRKRRASDSKDSSSEDDSEVVRRKKGTSGLMVQKTNRLKARDDVKYSSSDSDQEKNSNIGVSYKSNKSGQRDGPQDMGATATVEIDTEKDKDALAIAERAVQINKEQRGLEDDKVYRGVNNYTQFYEVKDTASGSAANAANRYGPKRAPAFLRSTVRWDYQPDICKDYKETGFCGFGDSCKFLHDRSDYKHGWQLEREMEKGTYGEQDLSKYEISSDEDDLPFACFICRKTFTNPVITKCKHYFCEKCALAQYRKSKRCFVCGTQTMGVFNPAKEIIAKMEKNKERDDSDSDTQDNDKGSDSNIQGDLNQVEGESSREASEEED</sequence>
<dbReference type="OrthoDB" id="25761at2759"/>
<dbReference type="RefSeq" id="XP_013394791.1">
    <property type="nucleotide sequence ID" value="XM_013539337.1"/>
</dbReference>
<organism evidence="8 9">
    <name type="scientific">Lingula anatina</name>
    <name type="common">Brachiopod</name>
    <name type="synonym">Lingula unguis</name>
    <dbReference type="NCBI Taxonomy" id="7574"/>
    <lineage>
        <taxon>Eukaryota</taxon>
        <taxon>Metazoa</taxon>
        <taxon>Spiralia</taxon>
        <taxon>Lophotrochozoa</taxon>
        <taxon>Brachiopoda</taxon>
        <taxon>Linguliformea</taxon>
        <taxon>Lingulata</taxon>
        <taxon>Lingulida</taxon>
        <taxon>Linguloidea</taxon>
        <taxon>Lingulidae</taxon>
        <taxon>Lingula</taxon>
    </lineage>
</organism>
<dbReference type="InterPro" id="IPR036855">
    <property type="entry name" value="Znf_CCCH_sf"/>
</dbReference>
<dbReference type="STRING" id="7574.A0A1S3IAA5"/>
<evidence type="ECO:0000259" key="6">
    <source>
        <dbReference type="PROSITE" id="PS50089"/>
    </source>
</evidence>
<dbReference type="Proteomes" id="UP000085678">
    <property type="component" value="Unplaced"/>
</dbReference>
<dbReference type="PROSITE" id="PS00518">
    <property type="entry name" value="ZF_RING_1"/>
    <property type="match status" value="1"/>
</dbReference>
<dbReference type="Pfam" id="PF13920">
    <property type="entry name" value="zf-C3HC4_3"/>
    <property type="match status" value="1"/>
</dbReference>
<evidence type="ECO:0000259" key="7">
    <source>
        <dbReference type="PROSITE" id="PS50103"/>
    </source>
</evidence>
<evidence type="ECO:0000256" key="2">
    <source>
        <dbReference type="ARBA" id="ARBA00022771"/>
    </source>
</evidence>
<dbReference type="Gene3D" id="3.30.40.10">
    <property type="entry name" value="Zinc/RING finger domain, C3HC4 (zinc finger)"/>
    <property type="match status" value="1"/>
</dbReference>
<dbReference type="FunFam" id="3.30.40.10:FF:000045">
    <property type="entry name" value="RING finger protein 113A"/>
    <property type="match status" value="1"/>
</dbReference>
<dbReference type="KEGG" id="lak:106162161"/>
<dbReference type="CDD" id="cd16539">
    <property type="entry name" value="RING-HC_RNF113A_B"/>
    <property type="match status" value="1"/>
</dbReference>
<accession>A0A1S3IAA5</accession>
<keyword evidence="1 4" id="KW-0479">Metal-binding</keyword>
<dbReference type="GO" id="GO:0008270">
    <property type="term" value="F:zinc ion binding"/>
    <property type="evidence" value="ECO:0007669"/>
    <property type="project" value="UniProtKB-KW"/>
</dbReference>
<dbReference type="InterPro" id="IPR000571">
    <property type="entry name" value="Znf_CCCH"/>
</dbReference>
<keyword evidence="3 4" id="KW-0862">Zinc</keyword>
<dbReference type="GeneID" id="106162161"/>
<evidence type="ECO:0000256" key="4">
    <source>
        <dbReference type="PROSITE-ProRule" id="PRU00723"/>
    </source>
</evidence>
<dbReference type="InterPro" id="IPR013083">
    <property type="entry name" value="Znf_RING/FYVE/PHD"/>
</dbReference>
<feature type="compositionally biased region" description="Polar residues" evidence="5">
    <location>
        <begin position="67"/>
        <end position="89"/>
    </location>
</feature>
<dbReference type="GO" id="GO:0005684">
    <property type="term" value="C:U2-type spliceosomal complex"/>
    <property type="evidence" value="ECO:0007669"/>
    <property type="project" value="TreeGrafter"/>
</dbReference>
<dbReference type="FunCoup" id="A0A1S3IAA5">
    <property type="interactions" value="1637"/>
</dbReference>
<proteinExistence type="predicted"/>
<feature type="zinc finger region" description="C3H1-type" evidence="4">
    <location>
        <begin position="180"/>
        <end position="208"/>
    </location>
</feature>
<feature type="compositionally biased region" description="Basic and acidic residues" evidence="5">
    <location>
        <begin position="335"/>
        <end position="345"/>
    </location>
</feature>
<feature type="region of interest" description="Disordered" evidence="5">
    <location>
        <begin position="1"/>
        <end position="98"/>
    </location>
</feature>
<dbReference type="PANTHER" id="PTHR12930">
    <property type="entry name" value="ZINC FINGER PROTEIN 183"/>
    <property type="match status" value="1"/>
</dbReference>
<protein>
    <submittedName>
        <fullName evidence="9">RING finger protein 113A</fullName>
    </submittedName>
</protein>
<dbReference type="GO" id="GO:0034247">
    <property type="term" value="P:snoRNA splicing"/>
    <property type="evidence" value="ECO:0007669"/>
    <property type="project" value="TreeGrafter"/>
</dbReference>
<dbReference type="PANTHER" id="PTHR12930:SF0">
    <property type="entry name" value="RING FINGER PROTEIN 113B"/>
    <property type="match status" value="1"/>
</dbReference>
<name>A0A1S3IAA5_LINAN</name>
<evidence type="ECO:0000256" key="5">
    <source>
        <dbReference type="SAM" id="MobiDB-lite"/>
    </source>
</evidence>
<feature type="domain" description="C3H1-type" evidence="7">
    <location>
        <begin position="180"/>
        <end position="208"/>
    </location>
</feature>
<feature type="region of interest" description="Disordered" evidence="5">
    <location>
        <begin position="301"/>
        <end position="345"/>
    </location>
</feature>
<gene>
    <name evidence="9" type="primary">LOC106162161</name>
</gene>
<keyword evidence="2 4" id="KW-0863">Zinc-finger</keyword>
<evidence type="ECO:0000256" key="3">
    <source>
        <dbReference type="ARBA" id="ARBA00022833"/>
    </source>
</evidence>
<keyword evidence="8" id="KW-1185">Reference proteome</keyword>
<evidence type="ECO:0000313" key="9">
    <source>
        <dbReference type="RefSeq" id="XP_013394791.1"/>
    </source>
</evidence>
<reference evidence="9" key="1">
    <citation type="submission" date="2025-08" db="UniProtKB">
        <authorList>
            <consortium name="RefSeq"/>
        </authorList>
    </citation>
    <scope>IDENTIFICATION</scope>
    <source>
        <tissue evidence="9">Gonads</tissue>
    </source>
</reference>
<feature type="compositionally biased region" description="Basic residues" evidence="5">
    <location>
        <begin position="13"/>
        <end position="26"/>
    </location>
</feature>
<evidence type="ECO:0000256" key="1">
    <source>
        <dbReference type="ARBA" id="ARBA00022723"/>
    </source>
</evidence>
<dbReference type="PROSITE" id="PS50103">
    <property type="entry name" value="ZF_C3H1"/>
    <property type="match status" value="1"/>
</dbReference>